<dbReference type="AlphaFoldDB" id="F5VSA0"/>
<organism evidence="2 3">
    <name type="scientific">Streptococcus oralis SK255</name>
    <dbReference type="NCBI Taxonomy" id="1005704"/>
    <lineage>
        <taxon>Bacteria</taxon>
        <taxon>Bacillati</taxon>
        <taxon>Bacillota</taxon>
        <taxon>Bacilli</taxon>
        <taxon>Lactobacillales</taxon>
        <taxon>Streptococcaceae</taxon>
        <taxon>Streptococcus</taxon>
    </lineage>
</organism>
<sequence>MLHGPTITGIIGPNGAGKSTLLKGMLGIIPHEGQA</sequence>
<reference evidence="2 3" key="1">
    <citation type="submission" date="2011-04" db="EMBL/GenBank/DDBJ databases">
        <authorList>
            <person name="Durkin A.S."/>
            <person name="Radune D."/>
            <person name="Hostetler J."/>
            <person name="Torralba M."/>
            <person name="Gillis M."/>
            <person name="Methe B."/>
            <person name="Sutton G."/>
            <person name="Nelson K.E."/>
        </authorList>
    </citation>
    <scope>NUCLEOTIDE SEQUENCE [LARGE SCALE GENOMIC DNA]</scope>
    <source>
        <strain evidence="2 3">SK255</strain>
    </source>
</reference>
<comment type="caution">
    <text evidence="2">The sequence shown here is derived from an EMBL/GenBank/DDBJ whole genome shotgun (WGS) entry which is preliminary data.</text>
</comment>
<dbReference type="Gene3D" id="3.40.50.300">
    <property type="entry name" value="P-loop containing nucleotide triphosphate hydrolases"/>
    <property type="match status" value="1"/>
</dbReference>
<evidence type="ECO:0000259" key="1">
    <source>
        <dbReference type="Pfam" id="PF00005"/>
    </source>
</evidence>
<dbReference type="eggNOG" id="COG1121">
    <property type="taxonomic scope" value="Bacteria"/>
</dbReference>
<feature type="non-terminal residue" evidence="2">
    <location>
        <position position="35"/>
    </location>
</feature>
<dbReference type="Pfam" id="PF00005">
    <property type="entry name" value="ABC_tran"/>
    <property type="match status" value="1"/>
</dbReference>
<accession>F5VSA0</accession>
<dbReference type="InterPro" id="IPR003439">
    <property type="entry name" value="ABC_transporter-like_ATP-bd"/>
</dbReference>
<dbReference type="InterPro" id="IPR027417">
    <property type="entry name" value="P-loop_NTPase"/>
</dbReference>
<dbReference type="SUPFAM" id="SSF52540">
    <property type="entry name" value="P-loop containing nucleoside triphosphate hydrolases"/>
    <property type="match status" value="1"/>
</dbReference>
<proteinExistence type="predicted"/>
<name>F5VSA0_STROR</name>
<evidence type="ECO:0000313" key="2">
    <source>
        <dbReference type="EMBL" id="EGL92462.1"/>
    </source>
</evidence>
<feature type="domain" description="ABC transporter" evidence="1">
    <location>
        <begin position="6"/>
        <end position="34"/>
    </location>
</feature>
<evidence type="ECO:0000313" key="3">
    <source>
        <dbReference type="Proteomes" id="UP000003695"/>
    </source>
</evidence>
<dbReference type="Proteomes" id="UP000003695">
    <property type="component" value="Unassembled WGS sequence"/>
</dbReference>
<dbReference type="EMBL" id="AFNM01000006">
    <property type="protein sequence ID" value="EGL92462.1"/>
    <property type="molecule type" value="Genomic_DNA"/>
</dbReference>
<dbReference type="GO" id="GO:0016887">
    <property type="term" value="F:ATP hydrolysis activity"/>
    <property type="evidence" value="ECO:0007669"/>
    <property type="project" value="InterPro"/>
</dbReference>
<protein>
    <recommendedName>
        <fullName evidence="1">ABC transporter domain-containing protein</fullName>
    </recommendedName>
</protein>
<dbReference type="GO" id="GO:0005524">
    <property type="term" value="F:ATP binding"/>
    <property type="evidence" value="ECO:0007669"/>
    <property type="project" value="InterPro"/>
</dbReference>
<gene>
    <name evidence="2" type="ORF">HMPREF9968_1449</name>
</gene>